<proteinExistence type="predicted"/>
<sequence length="236" mass="25610">MTIETRVSPGALPLDYYLLLDRPDGPAERAEAVVVEEFLRAPDWWTVGLGGALWTPAAGWRSSASFSQAMRVAPEVRARVRPVARDAADRTHRRLGGGPLPDERVLRSHLHDRQVFPAAAPLRLGDTRPPDGCHDRRVYRVLFAGELPADRMAGLAARWRPGGDPSGDGMPAGHGSFGDDRFSWTMRRVGGGVAWAVDLTVELARAADDAVGPVLHELTATVRLAGLIPVTTERFS</sequence>
<accession>A0A1N6WSL2</accession>
<evidence type="ECO:0000256" key="1">
    <source>
        <dbReference type="SAM" id="MobiDB-lite"/>
    </source>
</evidence>
<dbReference type="EMBL" id="FTNF01000005">
    <property type="protein sequence ID" value="SIQ93038.1"/>
    <property type="molecule type" value="Genomic_DNA"/>
</dbReference>
<name>A0A1N6WSL2_9ACTN</name>
<reference evidence="2 3" key="1">
    <citation type="submission" date="2017-01" db="EMBL/GenBank/DDBJ databases">
        <authorList>
            <person name="Mah S.A."/>
            <person name="Swanson W.J."/>
            <person name="Moy G.W."/>
            <person name="Vacquier V.D."/>
        </authorList>
    </citation>
    <scope>NUCLEOTIDE SEQUENCE [LARGE SCALE GENOMIC DNA]</scope>
    <source>
        <strain evidence="2 3">DSM 45758</strain>
    </source>
</reference>
<dbReference type="Proteomes" id="UP000186004">
    <property type="component" value="Unassembled WGS sequence"/>
</dbReference>
<keyword evidence="3" id="KW-1185">Reference proteome</keyword>
<organism evidence="2 3">
    <name type="scientific">Micromonospora avicenniae</name>
    <dbReference type="NCBI Taxonomy" id="1198245"/>
    <lineage>
        <taxon>Bacteria</taxon>
        <taxon>Bacillati</taxon>
        <taxon>Actinomycetota</taxon>
        <taxon>Actinomycetes</taxon>
        <taxon>Micromonosporales</taxon>
        <taxon>Micromonosporaceae</taxon>
        <taxon>Micromonospora</taxon>
    </lineage>
</organism>
<dbReference type="RefSeq" id="WP_139337951.1">
    <property type="nucleotide sequence ID" value="NZ_FTNF01000005.1"/>
</dbReference>
<evidence type="ECO:0000313" key="2">
    <source>
        <dbReference type="EMBL" id="SIQ93038.1"/>
    </source>
</evidence>
<dbReference type="AlphaFoldDB" id="A0A1N6WSL2"/>
<protein>
    <submittedName>
        <fullName evidence="2">Uncharacterized protein</fullName>
    </submittedName>
</protein>
<evidence type="ECO:0000313" key="3">
    <source>
        <dbReference type="Proteomes" id="UP000186004"/>
    </source>
</evidence>
<gene>
    <name evidence="2" type="ORF">SAMN05444858_10591</name>
</gene>
<dbReference type="OrthoDB" id="3362760at2"/>
<feature type="region of interest" description="Disordered" evidence="1">
    <location>
        <begin position="83"/>
        <end position="102"/>
    </location>
</feature>